<comment type="caution">
    <text evidence="1">The sequence shown here is derived from an EMBL/GenBank/DDBJ whole genome shotgun (WGS) entry which is preliminary data.</text>
</comment>
<protein>
    <submittedName>
        <fullName evidence="1">Uncharacterized protein</fullName>
    </submittedName>
</protein>
<dbReference type="AlphaFoldDB" id="A0A2A6FBL0"/>
<keyword evidence="2" id="KW-1185">Reference proteome</keyword>
<dbReference type="RefSeq" id="WP_097575672.1">
    <property type="nucleotide sequence ID" value="NZ_NWQG01000151.1"/>
</dbReference>
<accession>A0A2A6FBL0</accession>
<organism evidence="1 2">
    <name type="scientific">Mesorhizobium sanjuanii</name>
    <dbReference type="NCBI Taxonomy" id="2037900"/>
    <lineage>
        <taxon>Bacteria</taxon>
        <taxon>Pseudomonadati</taxon>
        <taxon>Pseudomonadota</taxon>
        <taxon>Alphaproteobacteria</taxon>
        <taxon>Hyphomicrobiales</taxon>
        <taxon>Phyllobacteriaceae</taxon>
        <taxon>Mesorhizobium</taxon>
    </lineage>
</organism>
<name>A0A2A6FBL0_9HYPH</name>
<dbReference type="Proteomes" id="UP000219182">
    <property type="component" value="Unassembled WGS sequence"/>
</dbReference>
<sequence>MEFADTDTSPYIDAQEFARERNARGENPIETIKELRGRYGLELQPARSLVVTPEEIEKFLSSERASGISRLEARLSVKRRFGCGGKEALSYIDASGLWSSDDKTPRD</sequence>
<evidence type="ECO:0000313" key="1">
    <source>
        <dbReference type="EMBL" id="PDQ19105.1"/>
    </source>
</evidence>
<reference evidence="1 2" key="1">
    <citation type="submission" date="2017-09" db="EMBL/GenBank/DDBJ databases">
        <title>Mesorhizobum sanjuanii sp. nov. isolated from nodules of Lotus tenuis in saline-alkaline lowlands of Flooding Pampa.</title>
        <authorList>
            <person name="Sannazzaro A.I."/>
            <person name="Torres Tejerizo G.A."/>
            <person name="Fontana F."/>
            <person name="Cumpa Velazquez L.M."/>
            <person name="Hansen L."/>
            <person name="Pistorio M."/>
            <person name="Estrella M.J."/>
        </authorList>
    </citation>
    <scope>NUCLEOTIDE SEQUENCE [LARGE SCALE GENOMIC DNA]</scope>
    <source>
        <strain evidence="1 2">BSA136</strain>
    </source>
</reference>
<proteinExistence type="predicted"/>
<gene>
    <name evidence="1" type="ORF">CN311_21275</name>
</gene>
<dbReference type="EMBL" id="NWQG01000151">
    <property type="protein sequence ID" value="PDQ19105.1"/>
    <property type="molecule type" value="Genomic_DNA"/>
</dbReference>
<evidence type="ECO:0000313" key="2">
    <source>
        <dbReference type="Proteomes" id="UP000219182"/>
    </source>
</evidence>